<proteinExistence type="predicted"/>
<gene>
    <name evidence="2" type="ORF">QPK24_04735</name>
</gene>
<feature type="transmembrane region" description="Helical" evidence="1">
    <location>
        <begin position="188"/>
        <end position="207"/>
    </location>
</feature>
<reference evidence="2 3" key="1">
    <citation type="submission" date="2023-06" db="EMBL/GenBank/DDBJ databases">
        <title>Paenibacillus polygonum sp. nov., an endophytic bacterium, isolated from Polygonum lapathifolium L. in Nanji Wetland National Nature Reserve, South of Poyang Lake, Jiangxi Province, China.</title>
        <authorList>
            <person name="Yu Z."/>
        </authorList>
    </citation>
    <scope>NUCLEOTIDE SEQUENCE [LARGE SCALE GENOMIC DNA]</scope>
    <source>
        <strain evidence="2 3">C31</strain>
    </source>
</reference>
<evidence type="ECO:0000313" key="3">
    <source>
        <dbReference type="Proteomes" id="UP001236415"/>
    </source>
</evidence>
<feature type="transmembrane region" description="Helical" evidence="1">
    <location>
        <begin position="21"/>
        <end position="46"/>
    </location>
</feature>
<evidence type="ECO:0000256" key="1">
    <source>
        <dbReference type="SAM" id="Phobius"/>
    </source>
</evidence>
<keyword evidence="1" id="KW-0812">Transmembrane</keyword>
<keyword evidence="1" id="KW-0472">Membrane</keyword>
<name>A0ABY8X6B6_9BACL</name>
<keyword evidence="1" id="KW-1133">Transmembrane helix</keyword>
<evidence type="ECO:0000313" key="2">
    <source>
        <dbReference type="EMBL" id="WIV20026.1"/>
    </source>
</evidence>
<feature type="transmembrane region" description="Helical" evidence="1">
    <location>
        <begin position="89"/>
        <end position="107"/>
    </location>
</feature>
<feature type="transmembrane region" description="Helical" evidence="1">
    <location>
        <begin position="58"/>
        <end position="77"/>
    </location>
</feature>
<feature type="transmembrane region" description="Helical" evidence="1">
    <location>
        <begin position="159"/>
        <end position="182"/>
    </location>
</feature>
<dbReference type="Proteomes" id="UP001236415">
    <property type="component" value="Chromosome"/>
</dbReference>
<keyword evidence="3" id="KW-1185">Reference proteome</keyword>
<dbReference type="RefSeq" id="WP_285746578.1">
    <property type="nucleotide sequence ID" value="NZ_CP127162.1"/>
</dbReference>
<feature type="transmembrane region" description="Helical" evidence="1">
    <location>
        <begin position="119"/>
        <end position="138"/>
    </location>
</feature>
<sequence>MKSGSNKKDGNMEWGKINKDYLTLYPVSGIRLNAGILVLFFLNLFLVIPVLGVPYQPIYAYILFPPLAVMNIWAFALMAAPRKFQLNYVLFRGVFGIVSSLGFVIVTQKFAYTGLDFKTPMYAIGSFAAYGFALYHYIKSHLRKLKSPPHKTRKQERRTPRLSIAALTGGGYLAANLSLMFITEKTVTIVLMCVYIMLTFVMFHFILELHRYYWLNRRTAGTKKPPISADLQ</sequence>
<dbReference type="EMBL" id="CP127162">
    <property type="protein sequence ID" value="WIV20026.1"/>
    <property type="molecule type" value="Genomic_DNA"/>
</dbReference>
<organism evidence="2 3">
    <name type="scientific">Paenibacillus polygoni</name>
    <dbReference type="NCBI Taxonomy" id="3050112"/>
    <lineage>
        <taxon>Bacteria</taxon>
        <taxon>Bacillati</taxon>
        <taxon>Bacillota</taxon>
        <taxon>Bacilli</taxon>
        <taxon>Bacillales</taxon>
        <taxon>Paenibacillaceae</taxon>
        <taxon>Paenibacillus</taxon>
    </lineage>
</organism>
<protein>
    <submittedName>
        <fullName evidence="2">Uncharacterized protein</fullName>
    </submittedName>
</protein>
<accession>A0ABY8X6B6</accession>